<evidence type="ECO:0000259" key="2">
    <source>
        <dbReference type="Pfam" id="PF09362"/>
    </source>
</evidence>
<dbReference type="InterPro" id="IPR018535">
    <property type="entry name" value="DUF1996"/>
</dbReference>
<feature type="region of interest" description="Disordered" evidence="1">
    <location>
        <begin position="660"/>
        <end position="684"/>
    </location>
</feature>
<dbReference type="EMBL" id="CACVBS010000060">
    <property type="protein sequence ID" value="CAA7267471.1"/>
    <property type="molecule type" value="Genomic_DNA"/>
</dbReference>
<comment type="caution">
    <text evidence="3">The sequence shown here is derived from an EMBL/GenBank/DDBJ whole genome shotgun (WGS) entry which is preliminary data.</text>
</comment>
<dbReference type="PANTHER" id="PTHR43662:SF3">
    <property type="entry name" value="DOMAIN PROTEIN, PUTATIVE (AFU_ORTHOLOGUE AFUA_6G11970)-RELATED"/>
    <property type="match status" value="1"/>
</dbReference>
<feature type="region of interest" description="Disordered" evidence="1">
    <location>
        <begin position="17"/>
        <end position="43"/>
    </location>
</feature>
<dbReference type="SUPFAM" id="SSF56112">
    <property type="entry name" value="Protein kinase-like (PK-like)"/>
    <property type="match status" value="1"/>
</dbReference>
<dbReference type="AlphaFoldDB" id="A0A8S0XX44"/>
<feature type="compositionally biased region" description="Polar residues" evidence="1">
    <location>
        <begin position="104"/>
        <end position="114"/>
    </location>
</feature>
<evidence type="ECO:0000313" key="3">
    <source>
        <dbReference type="EMBL" id="CAA7267471.1"/>
    </source>
</evidence>
<dbReference type="InterPro" id="IPR011009">
    <property type="entry name" value="Kinase-like_dom_sf"/>
</dbReference>
<keyword evidence="4" id="KW-1185">Reference proteome</keyword>
<organism evidence="3 4">
    <name type="scientific">Cyclocybe aegerita</name>
    <name type="common">Black poplar mushroom</name>
    <name type="synonym">Agrocybe aegerita</name>
    <dbReference type="NCBI Taxonomy" id="1973307"/>
    <lineage>
        <taxon>Eukaryota</taxon>
        <taxon>Fungi</taxon>
        <taxon>Dikarya</taxon>
        <taxon>Basidiomycota</taxon>
        <taxon>Agaricomycotina</taxon>
        <taxon>Agaricomycetes</taxon>
        <taxon>Agaricomycetidae</taxon>
        <taxon>Agaricales</taxon>
        <taxon>Agaricineae</taxon>
        <taxon>Bolbitiaceae</taxon>
        <taxon>Cyclocybe</taxon>
    </lineage>
</organism>
<sequence length="892" mass="96966">MNTFPITHQVIFPDNWPPNGVVTDEGNQRRTNLHSSPKPYSLRELPPNTRFAPTSGLHLGPGKWSQVYRGFLTVPELGPVDVVLKVYTWNFFPRTEPLPGSAPSPETHSGPNSDGHTEALLAWTESSAYKNMTRLQGEVVPKFYGAYLVKTTEGDDAHFGAAMSYIGGVSFLERCNALGSNTTHDIRWYPMALALLKGVYSLHQSGVCDLDVRNDNLRVVQTPDGSSEYLMFLDFAFSRPSWFQNKDQAEAYGVDVAIAHDSQEICALIHKANGWATLEEENRSWSFVQWVREEFGEETQCPSALIPFLSSFYSLRSTTYTPPAKCWPPQSLLTNWSTFVTTSTDRLDMKLLIAFAALATTARAYWLMGIENFITTERLDPVVNPGKVSGHVHSVLGGSNFRAATNTSFLRQSDCTSVPIPQDKSAYWFPHLYFQWNNGSFTSLNGGAVICKHYLFSDKPGTTTAFPDDFRMISGDPTLRTYDPTSSAQRAITFLCLDFNGQSIRYPYLPTTRCPSGIRAEVNFPSCWDGKNTDSPDHKSHVAFLSGGPDSGTCSDPRFPKTLPRIFMEVYWGSQDFDNLRSQARNASQPFVFAHGDPTGYGYHGDFINGWQPGVLQRAVDSCHCNPYGDPKCCADQGIFDLTSGKNCRITPSLNEQTTGTLLRLPGNNPVQPEGKKATIYPDDTNPQWIAPVYAYTGNKPTQNGVVVGANPNAPVAAAPTAVATPASSAQASSHPVASASAAPATSKATAPTPVTTQAPANPTPVTTQAPVNPTTTKKGLLPGLPISLSLPIIGVIGGKTAAPAPAVHPTPSPLLVSPVAPAAEVNSNSDTTNHSEAQPDAGTCHSGASKKRRSNGFEKHRRSRKARAAFEEAAQLPHVRHVEYEAYGSGN</sequence>
<evidence type="ECO:0000313" key="4">
    <source>
        <dbReference type="Proteomes" id="UP000467700"/>
    </source>
</evidence>
<dbReference type="Proteomes" id="UP000467700">
    <property type="component" value="Unassembled WGS sequence"/>
</dbReference>
<feature type="region of interest" description="Disordered" evidence="1">
    <location>
        <begin position="98"/>
        <end position="117"/>
    </location>
</feature>
<reference evidence="3 4" key="1">
    <citation type="submission" date="2020-01" db="EMBL/GenBank/DDBJ databases">
        <authorList>
            <person name="Gupta K D."/>
        </authorList>
    </citation>
    <scope>NUCLEOTIDE SEQUENCE [LARGE SCALE GENOMIC DNA]</scope>
</reference>
<dbReference type="Pfam" id="PF09362">
    <property type="entry name" value="DUF1996"/>
    <property type="match status" value="1"/>
</dbReference>
<accession>A0A8S0XX44</accession>
<gene>
    <name evidence="3" type="ORF">AAE3_LOCUS9702</name>
</gene>
<feature type="domain" description="DUF1996" evidence="2">
    <location>
        <begin position="380"/>
        <end position="611"/>
    </location>
</feature>
<evidence type="ECO:0000256" key="1">
    <source>
        <dbReference type="SAM" id="MobiDB-lite"/>
    </source>
</evidence>
<dbReference type="PANTHER" id="PTHR43662">
    <property type="match status" value="1"/>
</dbReference>
<feature type="compositionally biased region" description="Basic residues" evidence="1">
    <location>
        <begin position="849"/>
        <end position="868"/>
    </location>
</feature>
<feature type="region of interest" description="Disordered" evidence="1">
    <location>
        <begin position="734"/>
        <end position="778"/>
    </location>
</feature>
<dbReference type="OrthoDB" id="74764at2759"/>
<feature type="compositionally biased region" description="Polar residues" evidence="1">
    <location>
        <begin position="826"/>
        <end position="837"/>
    </location>
</feature>
<protein>
    <recommendedName>
        <fullName evidence="2">DUF1996 domain-containing protein</fullName>
    </recommendedName>
</protein>
<name>A0A8S0XX44_CYCAE</name>
<proteinExistence type="predicted"/>
<feature type="region of interest" description="Disordered" evidence="1">
    <location>
        <begin position="826"/>
        <end position="872"/>
    </location>
</feature>